<dbReference type="PROSITE" id="PS50035">
    <property type="entry name" value="PLD"/>
    <property type="match status" value="2"/>
</dbReference>
<dbReference type="SMART" id="SM00155">
    <property type="entry name" value="PLDc"/>
    <property type="match status" value="2"/>
</dbReference>
<evidence type="ECO:0000256" key="4">
    <source>
        <dbReference type="ARBA" id="ARBA00022692"/>
    </source>
</evidence>
<evidence type="ECO:0000256" key="6">
    <source>
        <dbReference type="ARBA" id="ARBA00022989"/>
    </source>
</evidence>
<feature type="transmembrane region" description="Helical" evidence="9">
    <location>
        <begin position="32"/>
        <end position="51"/>
    </location>
</feature>
<gene>
    <name evidence="11" type="primary">cls</name>
    <name evidence="11" type="ORF">KQI88_12335</name>
</gene>
<comment type="caution">
    <text evidence="11">The sequence shown here is derived from an EMBL/GenBank/DDBJ whole genome shotgun (WGS) entry which is preliminary data.</text>
</comment>
<evidence type="ECO:0000313" key="11">
    <source>
        <dbReference type="EMBL" id="MBU5677201.1"/>
    </source>
</evidence>
<feature type="transmembrane region" description="Helical" evidence="9">
    <location>
        <begin position="63"/>
        <end position="83"/>
    </location>
</feature>
<dbReference type="EC" id="2.7.8.-" evidence="8"/>
<keyword evidence="5" id="KW-0677">Repeat</keyword>
<evidence type="ECO:0000313" key="12">
    <source>
        <dbReference type="Proteomes" id="UP000779508"/>
    </source>
</evidence>
<dbReference type="NCBIfam" id="TIGR04265">
    <property type="entry name" value="bac_cardiolipin"/>
    <property type="match status" value="1"/>
</dbReference>
<accession>A0ABS6G4Y0</accession>
<dbReference type="InterPro" id="IPR025202">
    <property type="entry name" value="PLD-like_dom"/>
</dbReference>
<feature type="transmembrane region" description="Helical" evidence="9">
    <location>
        <begin position="9"/>
        <end position="26"/>
    </location>
</feature>
<keyword evidence="2" id="KW-1003">Cell membrane</keyword>
<dbReference type="PANTHER" id="PTHR21248:SF22">
    <property type="entry name" value="PHOSPHOLIPASE D"/>
    <property type="match status" value="1"/>
</dbReference>
<protein>
    <recommendedName>
        <fullName evidence="8">Cardiolipin synthase</fullName>
        <ecNumber evidence="8">2.7.8.-</ecNumber>
    </recommendedName>
</protein>
<name>A0ABS6G4Y0_9FIRM</name>
<evidence type="ECO:0000256" key="3">
    <source>
        <dbReference type="ARBA" id="ARBA00022679"/>
    </source>
</evidence>
<dbReference type="CDD" id="cd09112">
    <property type="entry name" value="PLDc_CLS_2"/>
    <property type="match status" value="1"/>
</dbReference>
<keyword evidence="12" id="KW-1185">Reference proteome</keyword>
<evidence type="ECO:0000256" key="5">
    <source>
        <dbReference type="ARBA" id="ARBA00022737"/>
    </source>
</evidence>
<keyword evidence="6 9" id="KW-1133">Transmembrane helix</keyword>
<dbReference type="InterPro" id="IPR022924">
    <property type="entry name" value="Cardiolipin_synthase"/>
</dbReference>
<dbReference type="Proteomes" id="UP000779508">
    <property type="component" value="Unassembled WGS sequence"/>
</dbReference>
<evidence type="ECO:0000256" key="7">
    <source>
        <dbReference type="ARBA" id="ARBA00023136"/>
    </source>
</evidence>
<evidence type="ECO:0000256" key="1">
    <source>
        <dbReference type="ARBA" id="ARBA00004236"/>
    </source>
</evidence>
<evidence type="ECO:0000256" key="8">
    <source>
        <dbReference type="NCBIfam" id="TIGR04265"/>
    </source>
</evidence>
<evidence type="ECO:0000256" key="9">
    <source>
        <dbReference type="SAM" id="Phobius"/>
    </source>
</evidence>
<comment type="subcellular location">
    <subcellularLocation>
        <location evidence="1">Cell membrane</location>
    </subcellularLocation>
</comment>
<dbReference type="EMBL" id="JAHLQK010000004">
    <property type="protein sequence ID" value="MBU5677201.1"/>
    <property type="molecule type" value="Genomic_DNA"/>
</dbReference>
<keyword evidence="4 9" id="KW-0812">Transmembrane</keyword>
<dbReference type="InterPro" id="IPR001736">
    <property type="entry name" value="PLipase_D/transphosphatidylase"/>
</dbReference>
<feature type="domain" description="PLD phosphodiesterase" evidence="10">
    <location>
        <begin position="238"/>
        <end position="265"/>
    </location>
</feature>
<proteinExistence type="predicted"/>
<reference evidence="11 12" key="1">
    <citation type="submission" date="2021-06" db="EMBL/GenBank/DDBJ databases">
        <authorList>
            <person name="Sun Q."/>
            <person name="Li D."/>
        </authorList>
    </citation>
    <scope>NUCLEOTIDE SEQUENCE [LARGE SCALE GENOMIC DNA]</scope>
    <source>
        <strain evidence="11 12">MSJ-5</strain>
    </source>
</reference>
<keyword evidence="7 9" id="KW-0472">Membrane</keyword>
<organism evidence="11 12">
    <name type="scientific">Alkaliphilus flagellatus</name>
    <dbReference type="NCBI Taxonomy" id="2841507"/>
    <lineage>
        <taxon>Bacteria</taxon>
        <taxon>Bacillati</taxon>
        <taxon>Bacillota</taxon>
        <taxon>Clostridia</taxon>
        <taxon>Peptostreptococcales</taxon>
        <taxon>Natronincolaceae</taxon>
        <taxon>Alkaliphilus</taxon>
    </lineage>
</organism>
<dbReference type="CDD" id="cd09110">
    <property type="entry name" value="PLDc_CLS_1"/>
    <property type="match status" value="1"/>
</dbReference>
<keyword evidence="3" id="KW-0808">Transferase</keyword>
<evidence type="ECO:0000259" key="10">
    <source>
        <dbReference type="PROSITE" id="PS50035"/>
    </source>
</evidence>
<dbReference type="RefSeq" id="WP_216417738.1">
    <property type="nucleotide sequence ID" value="NZ_JAHLQK010000004.1"/>
</dbReference>
<evidence type="ECO:0000256" key="2">
    <source>
        <dbReference type="ARBA" id="ARBA00022475"/>
    </source>
</evidence>
<sequence length="501" mass="58220">MLINFYMKFLLLLLTTLVYFNLFILVKDAIFVMIYPYLLGFTALFIIFLLMLQFFENAVIIKIIYVIMTLFFIFFMFTFFQIWKNTRALNGYQVKRSNYMDQLTEIDKNKRMIDVTLEQSQQGIGKLIEENTGMPISFYNEALLIYDGITIFDEIVEEISKAKSHIHIEFFILRNDNIGRKLKDLLIKKAKEGVEVRVIYDGLGSWSLKRHFRKELIEAGVEIKAYDNIFQSVIKGKLNHRNHRKIVIVDGKVGFTGGINIGDEYLGRDNTIGNWKDILVKIKGEAVKGMQRVFLGDWYYVSGDKLLDNKYFPEWEGENILPVQIVSGGYDTYWNEISQAYFSIITSAKKRLYIATPYLVLSDSMINALQTAALKGVDVKIIIPKNPDLFLVGWANSSFFNKLLNSKVKIYLYEDGFIHSKVFVADDKVVSVGSANLNTRSQYLDYEMNAILFDHSQSELMIKELYKNIEDSDEVILEDYRKRPLIQRFKEKIGMLMIPLI</sequence>
<dbReference type="PANTHER" id="PTHR21248">
    <property type="entry name" value="CARDIOLIPIN SYNTHASE"/>
    <property type="match status" value="1"/>
</dbReference>
<feature type="domain" description="PLD phosphodiesterase" evidence="10">
    <location>
        <begin position="414"/>
        <end position="441"/>
    </location>
</feature>
<dbReference type="Pfam" id="PF13091">
    <property type="entry name" value="PLDc_2"/>
    <property type="match status" value="2"/>
</dbReference>